<dbReference type="GO" id="GO:0005634">
    <property type="term" value="C:nucleus"/>
    <property type="evidence" value="ECO:0007669"/>
    <property type="project" value="UniProtKB-SubCell"/>
</dbReference>
<feature type="repeat" description="RPEL" evidence="4">
    <location>
        <begin position="33"/>
        <end position="58"/>
    </location>
</feature>
<dbReference type="GO" id="GO:0045944">
    <property type="term" value="P:positive regulation of transcription by RNA polymerase II"/>
    <property type="evidence" value="ECO:0007669"/>
    <property type="project" value="TreeGrafter"/>
</dbReference>
<evidence type="ECO:0000256" key="3">
    <source>
        <dbReference type="ARBA" id="ARBA00023242"/>
    </source>
</evidence>
<dbReference type="PANTHER" id="PTHR22793:SF12">
    <property type="entry name" value="MYOCARDIN-RELATED TRANSCRIPTION FACTOR, ISOFORM H"/>
    <property type="match status" value="1"/>
</dbReference>
<dbReference type="SMART" id="SM00707">
    <property type="entry name" value="RPEL"/>
    <property type="match status" value="3"/>
</dbReference>
<dbReference type="Gene3D" id="6.10.150.10">
    <property type="match status" value="1"/>
</dbReference>
<dbReference type="Proteomes" id="UP001221413">
    <property type="component" value="Unassembled WGS sequence"/>
</dbReference>
<reference evidence="6" key="1">
    <citation type="submission" date="2023-01" db="EMBL/GenBank/DDBJ databases">
        <title>The chitinases involved in constricting ring structure development in the nematode-trapping fungus Drechslerella dactyloides.</title>
        <authorList>
            <person name="Wang R."/>
            <person name="Zhang L."/>
            <person name="Tang P."/>
            <person name="Li S."/>
            <person name="Liang L."/>
        </authorList>
    </citation>
    <scope>NUCLEOTIDE SEQUENCE</scope>
    <source>
        <strain evidence="6">YMF1.00031</strain>
    </source>
</reference>
<comment type="caution">
    <text evidence="6">The sequence shown here is derived from an EMBL/GenBank/DDBJ whole genome shotgun (WGS) entry which is preliminary data.</text>
</comment>
<dbReference type="Gene3D" id="6.10.140.2040">
    <property type="match status" value="1"/>
</dbReference>
<feature type="region of interest" description="Disordered" evidence="5">
    <location>
        <begin position="1"/>
        <end position="38"/>
    </location>
</feature>
<dbReference type="AlphaFoldDB" id="A0AAD6J340"/>
<dbReference type="EMBL" id="JAQGDS010000003">
    <property type="protein sequence ID" value="KAJ6262305.1"/>
    <property type="molecule type" value="Genomic_DNA"/>
</dbReference>
<evidence type="ECO:0008006" key="8">
    <source>
        <dbReference type="Google" id="ProtNLM"/>
    </source>
</evidence>
<evidence type="ECO:0000313" key="7">
    <source>
        <dbReference type="Proteomes" id="UP001221413"/>
    </source>
</evidence>
<feature type="compositionally biased region" description="Polar residues" evidence="5">
    <location>
        <begin position="1"/>
        <end position="33"/>
    </location>
</feature>
<protein>
    <recommendedName>
        <fullName evidence="8">RPEL repeat protein</fullName>
    </recommendedName>
</protein>
<organism evidence="6 7">
    <name type="scientific">Drechslerella dactyloides</name>
    <name type="common">Nematode-trapping fungus</name>
    <name type="synonym">Arthrobotrys dactyloides</name>
    <dbReference type="NCBI Taxonomy" id="74499"/>
    <lineage>
        <taxon>Eukaryota</taxon>
        <taxon>Fungi</taxon>
        <taxon>Dikarya</taxon>
        <taxon>Ascomycota</taxon>
        <taxon>Pezizomycotina</taxon>
        <taxon>Orbiliomycetes</taxon>
        <taxon>Orbiliales</taxon>
        <taxon>Orbiliaceae</taxon>
        <taxon>Drechslerella</taxon>
    </lineage>
</organism>
<feature type="repeat" description="RPEL" evidence="4">
    <location>
        <begin position="120"/>
        <end position="145"/>
    </location>
</feature>
<feature type="repeat" description="RPEL" evidence="4">
    <location>
        <begin position="76"/>
        <end position="101"/>
    </location>
</feature>
<comment type="subcellular location">
    <subcellularLocation>
        <location evidence="1">Nucleus</location>
    </subcellularLocation>
</comment>
<name>A0AAD6J340_DREDA</name>
<keyword evidence="3" id="KW-0539">Nucleus</keyword>
<proteinExistence type="predicted"/>
<sequence length="169" mass="18587">MTETAVPTINTAGGTDTPVIDSSSTLSPSNPQPNLEARLAHRPDPKDLLDRNILHGTGPATIQAQQDDLKHAMIVDNLKKGLATRPERHELEERGILPDSHVAPALLGHKKELEKSMLTDSLNTKLASRPEPEEVMAKGILNGMCIFPLEIPLRTRPHRVFCPWVFITS</sequence>
<dbReference type="Pfam" id="PF02755">
    <property type="entry name" value="RPEL"/>
    <property type="match status" value="2"/>
</dbReference>
<gene>
    <name evidence="6" type="ORF">Dda_3112</name>
</gene>
<evidence type="ECO:0000256" key="2">
    <source>
        <dbReference type="ARBA" id="ARBA00022737"/>
    </source>
</evidence>
<evidence type="ECO:0000256" key="4">
    <source>
        <dbReference type="PROSITE-ProRule" id="PRU00401"/>
    </source>
</evidence>
<dbReference type="PROSITE" id="PS51073">
    <property type="entry name" value="RPEL"/>
    <property type="match status" value="3"/>
</dbReference>
<evidence type="ECO:0000256" key="1">
    <source>
        <dbReference type="ARBA" id="ARBA00004123"/>
    </source>
</evidence>
<dbReference type="InterPro" id="IPR004018">
    <property type="entry name" value="RPEL_repeat"/>
</dbReference>
<dbReference type="InterPro" id="IPR043451">
    <property type="entry name" value="Myocardin-like"/>
</dbReference>
<evidence type="ECO:0000313" key="6">
    <source>
        <dbReference type="EMBL" id="KAJ6262305.1"/>
    </source>
</evidence>
<dbReference type="GO" id="GO:0003713">
    <property type="term" value="F:transcription coactivator activity"/>
    <property type="evidence" value="ECO:0007669"/>
    <property type="project" value="TreeGrafter"/>
</dbReference>
<keyword evidence="7" id="KW-1185">Reference proteome</keyword>
<dbReference type="PANTHER" id="PTHR22793">
    <property type="entry name" value="MYOCARDIN-RELATED TRANSCRIPTION FACTOR-RELATED"/>
    <property type="match status" value="1"/>
</dbReference>
<accession>A0AAD6J340</accession>
<keyword evidence="2" id="KW-0677">Repeat</keyword>
<evidence type="ECO:0000256" key="5">
    <source>
        <dbReference type="SAM" id="MobiDB-lite"/>
    </source>
</evidence>